<accession>D8UDZ1</accession>
<gene>
    <name evidence="7" type="ORF">VOLCADRAFT_119536</name>
</gene>
<dbReference type="OrthoDB" id="10263520at2759"/>
<feature type="region of interest" description="Disordered" evidence="6">
    <location>
        <begin position="955"/>
        <end position="1148"/>
    </location>
</feature>
<feature type="compositionally biased region" description="Low complexity" evidence="6">
    <location>
        <begin position="69"/>
        <end position="87"/>
    </location>
</feature>
<evidence type="ECO:0000256" key="6">
    <source>
        <dbReference type="SAM" id="MobiDB-lite"/>
    </source>
</evidence>
<feature type="compositionally biased region" description="Polar residues" evidence="6">
    <location>
        <begin position="419"/>
        <end position="430"/>
    </location>
</feature>
<reference evidence="7 8" key="1">
    <citation type="journal article" date="2010" name="Science">
        <title>Genomic analysis of organismal complexity in the multicellular green alga Volvox carteri.</title>
        <authorList>
            <person name="Prochnik S.E."/>
            <person name="Umen J."/>
            <person name="Nedelcu A.M."/>
            <person name="Hallmann A."/>
            <person name="Miller S.M."/>
            <person name="Nishii I."/>
            <person name="Ferris P."/>
            <person name="Kuo A."/>
            <person name="Mitros T."/>
            <person name="Fritz-Laylin L.K."/>
            <person name="Hellsten U."/>
            <person name="Chapman J."/>
            <person name="Simakov O."/>
            <person name="Rensing S.A."/>
            <person name="Terry A."/>
            <person name="Pangilinan J."/>
            <person name="Kapitonov V."/>
            <person name="Jurka J."/>
            <person name="Salamov A."/>
            <person name="Shapiro H."/>
            <person name="Schmutz J."/>
            <person name="Grimwood J."/>
            <person name="Lindquist E."/>
            <person name="Lucas S."/>
            <person name="Grigoriev I.V."/>
            <person name="Schmitt R."/>
            <person name="Kirk D."/>
            <person name="Rokhsar D.S."/>
        </authorList>
    </citation>
    <scope>NUCLEOTIDE SEQUENCE [LARGE SCALE GENOMIC DNA]</scope>
    <source>
        <strain evidence="8">f. Nagariensis / Eve</strain>
    </source>
</reference>
<feature type="compositionally biased region" description="Low complexity" evidence="6">
    <location>
        <begin position="406"/>
        <end position="416"/>
    </location>
</feature>
<dbReference type="GO" id="GO:0036038">
    <property type="term" value="C:MKS complex"/>
    <property type="evidence" value="ECO:0007669"/>
    <property type="project" value="TreeGrafter"/>
</dbReference>
<dbReference type="GO" id="GO:0060271">
    <property type="term" value="P:cilium assembly"/>
    <property type="evidence" value="ECO:0007669"/>
    <property type="project" value="TreeGrafter"/>
</dbReference>
<evidence type="ECO:0000256" key="3">
    <source>
        <dbReference type="ARBA" id="ARBA00022794"/>
    </source>
</evidence>
<dbReference type="STRING" id="3068.D8UDZ1"/>
<dbReference type="EMBL" id="GL378387">
    <property type="protein sequence ID" value="EFJ41998.1"/>
    <property type="molecule type" value="Genomic_DNA"/>
</dbReference>
<keyword evidence="2" id="KW-0963">Cytoplasm</keyword>
<feature type="region of interest" description="Disordered" evidence="6">
    <location>
        <begin position="68"/>
        <end position="87"/>
    </location>
</feature>
<proteinExistence type="predicted"/>
<keyword evidence="3" id="KW-0970">Cilium biogenesis/degradation</keyword>
<feature type="compositionally biased region" description="Gly residues" evidence="6">
    <location>
        <begin position="240"/>
        <end position="251"/>
    </location>
</feature>
<feature type="region of interest" description="Disordered" evidence="6">
    <location>
        <begin position="107"/>
        <end position="134"/>
    </location>
</feature>
<evidence type="ECO:0000256" key="1">
    <source>
        <dbReference type="ARBA" id="ARBA00004120"/>
    </source>
</evidence>
<feature type="compositionally biased region" description="Gly residues" evidence="6">
    <location>
        <begin position="988"/>
        <end position="1002"/>
    </location>
</feature>
<feature type="compositionally biased region" description="Acidic residues" evidence="6">
    <location>
        <begin position="1138"/>
        <end position="1148"/>
    </location>
</feature>
<feature type="compositionally biased region" description="Low complexity" evidence="6">
    <location>
        <begin position="1054"/>
        <end position="1068"/>
    </location>
</feature>
<feature type="compositionally biased region" description="Low complexity" evidence="6">
    <location>
        <begin position="291"/>
        <end position="316"/>
    </location>
</feature>
<evidence type="ECO:0000256" key="5">
    <source>
        <dbReference type="ARBA" id="ARBA00023273"/>
    </source>
</evidence>
<feature type="compositionally biased region" description="Gly residues" evidence="6">
    <location>
        <begin position="1083"/>
        <end position="1093"/>
    </location>
</feature>
<dbReference type="GeneID" id="9622681"/>
<dbReference type="RefSeq" id="XP_002956873.1">
    <property type="nucleotide sequence ID" value="XM_002956827.1"/>
</dbReference>
<keyword evidence="5" id="KW-0966">Cell projection</keyword>
<evidence type="ECO:0000256" key="2">
    <source>
        <dbReference type="ARBA" id="ARBA00022490"/>
    </source>
</evidence>
<dbReference type="Pfam" id="PF07162">
    <property type="entry name" value="B9-C2"/>
    <property type="match status" value="1"/>
</dbReference>
<name>D8UDZ1_VOLCA</name>
<sequence>MEDAKTVRYVSKDPIQNLKVRVTLWRLSVQRSQVHVINQNAGGTLLPATYPQQHAQYVDPQAQYMGVNPQQQQQQLQQGQQTVPQPALQAAQPIAEAALGEAWGELRTGRGPTQHQQQQQQRQHRSSGTGPVAGGMRQRMTIQQRLDAAAAAGGIMLPPSGSPQAPAAVATSVAGRLGRNQMAPRSAVTGQQGEMATAAPAADPFWVATGGDDGPAVPYGQLPQRQGRPLGEAMEDPGASAGGGDGGGGGDTDAMPRRRQRRQQMAQQMATSGADADPAALLQGQLVQQQQQQQAISDPQQQQQQQAMAAAAGPAAGAPPPPQAQPQMGVAGLVIPPQVVPQVVPYGSLGTEARLAATGQPPEVPPTTPHHELPEKFKASRVFGWQEKVYSPSEVAAAQAAAATQLTQQPQHQAGAVQSKRQQAFGSQSALDHKRMDPRTRGSILYTFIQTDDFCVAQELGRTVTTSSYEDENVLVTKLLTNPKSRAQVLCFRSMFIVADLGGEAEAGAGNNKVLVSIRAYPDGSFDMCPGFSRGALKYRFEDCHGGIFEYTVDHASATDVPSLEKRTAKLERAVVARAEELRRAALKSDFQPPPAADCTRLLLLGEIQSAADFPMDRLYIEYVVRWDPDVWELTTTSNCQQTQPGIIQGVTHISRVTVYPPDPATDTPPRDVAHFAHPLELEWVSRPAAVPEPVLGAGGGQGPGAAGGLAPNAYPCMFFQVCTLDTLNRYTSQGYGWLALGTHHPVPGSETHVVRTWKPLGTIRDRQAEFFVGGSPELADLAYLTTPTGFNGKILNKYGFKTETIGAIKVRLHTVVQRYNPDAAALAELRRSGASPLRGRGGGSATLLGALDTPHLKRNQKKDLSLKMVVERARQRLREARGTDQLPGGDVGVRPGLVSEAPTIVVHPQPELVLVQTSLDSEGAYHCLVSNKDGAVHSSKATLTITRAARVTRAGGPVNEVRHFPQSLRSPPPHPSPPAPSLSVRADGGGGSGGGGGGGGPDLPPSGYQEAPGGPLPPLPPSRLPSVGATSGPAPLLSQPPQPPQSFHGGSVADAAGALPAEVAAAARGGFQRRPTPPRSSVGGGGGGGGGASSTQAVPEPRRLQQQQQQQLQPSELQPSQQQHQRQRAVVRHNDEHEDDLVAEEID</sequence>
<dbReference type="AlphaFoldDB" id="D8UDZ1"/>
<dbReference type="InParanoid" id="D8UDZ1"/>
<protein>
    <submittedName>
        <fullName evidence="7">Uncharacterized protein</fullName>
    </submittedName>
</protein>
<keyword evidence="4" id="KW-0206">Cytoskeleton</keyword>
<dbReference type="PROSITE" id="PS51381">
    <property type="entry name" value="C2_B9"/>
    <property type="match status" value="1"/>
</dbReference>
<feature type="region of interest" description="Disordered" evidence="6">
    <location>
        <begin position="406"/>
        <end position="436"/>
    </location>
</feature>
<dbReference type="eggNOG" id="KOG4446">
    <property type="taxonomic scope" value="Eukaryota"/>
</dbReference>
<evidence type="ECO:0000313" key="8">
    <source>
        <dbReference type="Proteomes" id="UP000001058"/>
    </source>
</evidence>
<dbReference type="InterPro" id="IPR010796">
    <property type="entry name" value="C2_B9-type_dom"/>
</dbReference>
<evidence type="ECO:0000256" key="4">
    <source>
        <dbReference type="ARBA" id="ARBA00023212"/>
    </source>
</evidence>
<dbReference type="PANTHER" id="PTHR12968">
    <property type="entry name" value="B9 DOMAIN-CONTAINING"/>
    <property type="match status" value="1"/>
</dbReference>
<feature type="region of interest" description="Disordered" evidence="6">
    <location>
        <begin position="208"/>
        <end position="275"/>
    </location>
</feature>
<evidence type="ECO:0000313" key="7">
    <source>
        <dbReference type="EMBL" id="EFJ41998.1"/>
    </source>
</evidence>
<comment type="subcellular location">
    <subcellularLocation>
        <location evidence="1">Cytoplasm</location>
        <location evidence="1">Cytoskeleton</location>
        <location evidence="1">Cilium basal body</location>
    </subcellularLocation>
</comment>
<dbReference type="Proteomes" id="UP000001058">
    <property type="component" value="Unassembled WGS sequence"/>
</dbReference>
<dbReference type="KEGG" id="vcn:VOLCADRAFT_119536"/>
<organism evidence="8">
    <name type="scientific">Volvox carteri f. nagariensis</name>
    <dbReference type="NCBI Taxonomy" id="3068"/>
    <lineage>
        <taxon>Eukaryota</taxon>
        <taxon>Viridiplantae</taxon>
        <taxon>Chlorophyta</taxon>
        <taxon>core chlorophytes</taxon>
        <taxon>Chlorophyceae</taxon>
        <taxon>CS clade</taxon>
        <taxon>Chlamydomonadales</taxon>
        <taxon>Volvocaceae</taxon>
        <taxon>Volvox</taxon>
    </lineage>
</organism>
<keyword evidence="8" id="KW-1185">Reference proteome</keyword>
<feature type="compositionally biased region" description="Low complexity" evidence="6">
    <location>
        <begin position="1105"/>
        <end position="1125"/>
    </location>
</feature>
<feature type="compositionally biased region" description="Pro residues" evidence="6">
    <location>
        <begin position="1015"/>
        <end position="1024"/>
    </location>
</feature>
<feature type="compositionally biased region" description="Pro residues" evidence="6">
    <location>
        <begin position="971"/>
        <end position="981"/>
    </location>
</feature>
<feature type="region of interest" description="Disordered" evidence="6">
    <location>
        <begin position="291"/>
        <end position="328"/>
    </location>
</feature>
<dbReference type="PANTHER" id="PTHR12968:SF4">
    <property type="entry name" value="TECTONIC-LIKE COMPLEX MEMBER MKS1"/>
    <property type="match status" value="1"/>
</dbReference>